<dbReference type="SUPFAM" id="SSF53850">
    <property type="entry name" value="Periplasmic binding protein-like II"/>
    <property type="match status" value="1"/>
</dbReference>
<dbReference type="Gene3D" id="1.10.10.10">
    <property type="entry name" value="Winged helix-like DNA-binding domain superfamily/Winged helix DNA-binding domain"/>
    <property type="match status" value="1"/>
</dbReference>
<dbReference type="Proteomes" id="UP000216857">
    <property type="component" value="Unassembled WGS sequence"/>
</dbReference>
<evidence type="ECO:0000256" key="1">
    <source>
        <dbReference type="ARBA" id="ARBA00009437"/>
    </source>
</evidence>
<evidence type="ECO:0000313" key="7">
    <source>
        <dbReference type="Proteomes" id="UP000216857"/>
    </source>
</evidence>
<dbReference type="PROSITE" id="PS50931">
    <property type="entry name" value="HTH_LYSR"/>
    <property type="match status" value="1"/>
</dbReference>
<dbReference type="Pfam" id="PF00126">
    <property type="entry name" value="HTH_1"/>
    <property type="match status" value="1"/>
</dbReference>
<dbReference type="InterPro" id="IPR005119">
    <property type="entry name" value="LysR_subst-bd"/>
</dbReference>
<dbReference type="AlphaFoldDB" id="A0A261R2C8"/>
<dbReference type="GO" id="GO:0006351">
    <property type="term" value="P:DNA-templated transcription"/>
    <property type="evidence" value="ECO:0007669"/>
    <property type="project" value="TreeGrafter"/>
</dbReference>
<dbReference type="EMBL" id="NEVJ01000003">
    <property type="protein sequence ID" value="OZI19205.1"/>
    <property type="molecule type" value="Genomic_DNA"/>
</dbReference>
<keyword evidence="4" id="KW-0804">Transcription</keyword>
<reference evidence="6" key="1">
    <citation type="submission" date="2017-05" db="EMBL/GenBank/DDBJ databases">
        <title>Complete and WGS of Bordetella genogroups.</title>
        <authorList>
            <person name="Spilker T."/>
            <person name="Lipuma J."/>
        </authorList>
    </citation>
    <scope>NUCLEOTIDE SEQUENCE</scope>
    <source>
        <strain evidence="6">AU21707</strain>
    </source>
</reference>
<comment type="caution">
    <text evidence="6">The sequence shown here is derived from an EMBL/GenBank/DDBJ whole genome shotgun (WGS) entry which is preliminary data.</text>
</comment>
<feature type="domain" description="HTH lysR-type" evidence="5">
    <location>
        <begin position="4"/>
        <end position="61"/>
    </location>
</feature>
<dbReference type="Pfam" id="PF03466">
    <property type="entry name" value="LysR_substrate"/>
    <property type="match status" value="1"/>
</dbReference>
<dbReference type="InterPro" id="IPR000847">
    <property type="entry name" value="LysR_HTH_N"/>
</dbReference>
<proteinExistence type="inferred from homology"/>
<comment type="similarity">
    <text evidence="1">Belongs to the LysR transcriptional regulatory family.</text>
</comment>
<dbReference type="InterPro" id="IPR058163">
    <property type="entry name" value="LysR-type_TF_proteobact-type"/>
</dbReference>
<dbReference type="FunFam" id="1.10.10.10:FF:000001">
    <property type="entry name" value="LysR family transcriptional regulator"/>
    <property type="match status" value="1"/>
</dbReference>
<protein>
    <recommendedName>
        <fullName evidence="5">HTH lysR-type domain-containing protein</fullName>
    </recommendedName>
</protein>
<dbReference type="PANTHER" id="PTHR30537:SF1">
    <property type="entry name" value="HTH-TYPE TRANSCRIPTIONAL REGULATOR PGRR"/>
    <property type="match status" value="1"/>
</dbReference>
<evidence type="ECO:0000256" key="3">
    <source>
        <dbReference type="ARBA" id="ARBA00023125"/>
    </source>
</evidence>
<name>A0A261R2C8_9BORD</name>
<gene>
    <name evidence="6" type="ORF">CAL26_16280</name>
</gene>
<dbReference type="OrthoDB" id="8591238at2"/>
<dbReference type="InterPro" id="IPR036390">
    <property type="entry name" value="WH_DNA-bd_sf"/>
</dbReference>
<dbReference type="InterPro" id="IPR036388">
    <property type="entry name" value="WH-like_DNA-bd_sf"/>
</dbReference>
<sequence length="296" mass="32256">MKQPTLAELTAFLRVAEHLNFRRAALTLGVSPSALSHTIKGLEARIGALLVKRTTRSVALTEAGQRLAQRLTPAIASIDAAFTELADIGDTLTGRICVSTMEYGGRLLLEDAVAGFQAMHPDVEFEIRVDHALVDIVAAGCDAGVRFRDQVPPDMVAIPIGPPVAMVAFASPAYLRDRPPVAQPHDLLAHRCIRQRLSSGAILRWRFERDGRGITIDPRGPLICNNLSLIVLAALRGLGIGYVPSNHVEPYFESGALTPLLRDFSPPFDGHCLYYPRNPHHAPTFAAFLNHLRSRA</sequence>
<evidence type="ECO:0000313" key="6">
    <source>
        <dbReference type="EMBL" id="OZI19205.1"/>
    </source>
</evidence>
<evidence type="ECO:0000259" key="5">
    <source>
        <dbReference type="PROSITE" id="PS50931"/>
    </source>
</evidence>
<keyword evidence="2" id="KW-0805">Transcription regulation</keyword>
<dbReference type="PANTHER" id="PTHR30537">
    <property type="entry name" value="HTH-TYPE TRANSCRIPTIONAL REGULATOR"/>
    <property type="match status" value="1"/>
</dbReference>
<dbReference type="GO" id="GO:0043565">
    <property type="term" value="F:sequence-specific DNA binding"/>
    <property type="evidence" value="ECO:0007669"/>
    <property type="project" value="TreeGrafter"/>
</dbReference>
<dbReference type="SUPFAM" id="SSF46785">
    <property type="entry name" value="Winged helix' DNA-binding domain"/>
    <property type="match status" value="1"/>
</dbReference>
<keyword evidence="7" id="KW-1185">Reference proteome</keyword>
<evidence type="ECO:0000256" key="2">
    <source>
        <dbReference type="ARBA" id="ARBA00023015"/>
    </source>
</evidence>
<keyword evidence="3" id="KW-0238">DNA-binding</keyword>
<dbReference type="Gene3D" id="3.40.190.290">
    <property type="match status" value="1"/>
</dbReference>
<dbReference type="GO" id="GO:0003700">
    <property type="term" value="F:DNA-binding transcription factor activity"/>
    <property type="evidence" value="ECO:0007669"/>
    <property type="project" value="InterPro"/>
</dbReference>
<accession>A0A261R2C8</accession>
<evidence type="ECO:0000256" key="4">
    <source>
        <dbReference type="ARBA" id="ARBA00023163"/>
    </source>
</evidence>
<organism evidence="6 7">
    <name type="scientific">Bordetella genomosp. 9</name>
    <dbReference type="NCBI Taxonomy" id="1416803"/>
    <lineage>
        <taxon>Bacteria</taxon>
        <taxon>Pseudomonadati</taxon>
        <taxon>Pseudomonadota</taxon>
        <taxon>Betaproteobacteria</taxon>
        <taxon>Burkholderiales</taxon>
        <taxon>Alcaligenaceae</taxon>
        <taxon>Bordetella</taxon>
    </lineage>
</organism>
<dbReference type="RefSeq" id="WP_094847876.1">
    <property type="nucleotide sequence ID" value="NZ_NEVJ01000003.1"/>
</dbReference>